<keyword evidence="6" id="KW-0378">Hydrolase</keyword>
<keyword evidence="2" id="KW-0677">Repeat</keyword>
<dbReference type="EMBL" id="CP130318">
    <property type="protein sequence ID" value="WNQ14171.1"/>
    <property type="molecule type" value="Genomic_DNA"/>
</dbReference>
<dbReference type="KEGG" id="paun:MJA45_06995"/>
<dbReference type="PANTHER" id="PTHR34385:SF1">
    <property type="entry name" value="PEPTIDOGLYCAN L-ALANYL-D-GLUTAMATE ENDOPEPTIDASE CWLK"/>
    <property type="match status" value="1"/>
</dbReference>
<feature type="signal peptide" evidence="4">
    <location>
        <begin position="1"/>
        <end position="21"/>
    </location>
</feature>
<dbReference type="Pfam" id="PF04886">
    <property type="entry name" value="PT"/>
    <property type="match status" value="1"/>
</dbReference>
<dbReference type="InterPro" id="IPR058193">
    <property type="entry name" value="VanY/YodJ_core_dom"/>
</dbReference>
<dbReference type="PANTHER" id="PTHR34385">
    <property type="entry name" value="D-ALANYL-D-ALANINE CARBOXYPEPTIDASE"/>
    <property type="match status" value="1"/>
</dbReference>
<dbReference type="InterPro" id="IPR003709">
    <property type="entry name" value="VanY-like_core_dom"/>
</dbReference>
<dbReference type="CDD" id="cd14852">
    <property type="entry name" value="LD-carboxypeptidase"/>
    <property type="match status" value="1"/>
</dbReference>
<evidence type="ECO:0000259" key="5">
    <source>
        <dbReference type="Pfam" id="PF02557"/>
    </source>
</evidence>
<keyword evidence="7" id="KW-1185">Reference proteome</keyword>
<feature type="compositionally biased region" description="Basic and acidic residues" evidence="3">
    <location>
        <begin position="95"/>
        <end position="104"/>
    </location>
</feature>
<dbReference type="InterPro" id="IPR006970">
    <property type="entry name" value="PT"/>
</dbReference>
<name>A0AA96RI28_9BACL</name>
<evidence type="ECO:0000256" key="4">
    <source>
        <dbReference type="SAM" id="SignalP"/>
    </source>
</evidence>
<dbReference type="Gene3D" id="3.30.1380.10">
    <property type="match status" value="1"/>
</dbReference>
<evidence type="ECO:0000313" key="6">
    <source>
        <dbReference type="EMBL" id="WNQ14171.1"/>
    </source>
</evidence>
<feature type="compositionally biased region" description="Low complexity" evidence="3">
    <location>
        <begin position="28"/>
        <end position="71"/>
    </location>
</feature>
<accession>A0AA96RI28</accession>
<keyword evidence="6" id="KW-0645">Protease</keyword>
<proteinExistence type="predicted"/>
<keyword evidence="6" id="KW-0121">Carboxypeptidase</keyword>
<reference evidence="6 7" key="1">
    <citation type="submission" date="2022-02" db="EMBL/GenBank/DDBJ databases">
        <title>Paenibacillus sp. MBLB1776 Whole Genome Shotgun Sequencing.</title>
        <authorList>
            <person name="Hwang C.Y."/>
            <person name="Cho E.-S."/>
            <person name="Seo M.-J."/>
        </authorList>
    </citation>
    <scope>NUCLEOTIDE SEQUENCE [LARGE SCALE GENOMIC DNA]</scope>
    <source>
        <strain evidence="6 7">MBLB1776</strain>
    </source>
</reference>
<dbReference type="AlphaFoldDB" id="A0AA96RI28"/>
<feature type="region of interest" description="Disordered" evidence="3">
    <location>
        <begin position="26"/>
        <end position="114"/>
    </location>
</feature>
<dbReference type="GO" id="GO:0006508">
    <property type="term" value="P:proteolysis"/>
    <property type="evidence" value="ECO:0007669"/>
    <property type="project" value="InterPro"/>
</dbReference>
<dbReference type="SUPFAM" id="SSF55166">
    <property type="entry name" value="Hedgehog/DD-peptidase"/>
    <property type="match status" value="1"/>
</dbReference>
<gene>
    <name evidence="6" type="ORF">MJA45_06995</name>
</gene>
<feature type="chain" id="PRO_5041651325" evidence="4">
    <location>
        <begin position="22"/>
        <end position="305"/>
    </location>
</feature>
<dbReference type="Proteomes" id="UP001305702">
    <property type="component" value="Chromosome"/>
</dbReference>
<evidence type="ECO:0000313" key="7">
    <source>
        <dbReference type="Proteomes" id="UP001305702"/>
    </source>
</evidence>
<dbReference type="InterPro" id="IPR009045">
    <property type="entry name" value="Zn_M74/Hedgehog-like"/>
</dbReference>
<organism evidence="6 7">
    <name type="scientific">Paenibacillus aurantius</name>
    <dbReference type="NCBI Taxonomy" id="2918900"/>
    <lineage>
        <taxon>Bacteria</taxon>
        <taxon>Bacillati</taxon>
        <taxon>Bacillota</taxon>
        <taxon>Bacilli</taxon>
        <taxon>Bacillales</taxon>
        <taxon>Paenibacillaceae</taxon>
        <taxon>Paenibacillus</taxon>
    </lineage>
</organism>
<sequence length="305" mass="31767">MTHSRKIQAFLLAAGLTAVLAGCEKDAAGPAPTASASASANPSGSPQVSPSPAPASSTSTPGSSAPASPAGETKPSASPTAGPTASPTGKPTAKPTDKPSDKPAPEGTVTAKPDSIAVLINKQSSLPDGYRPPDLVEPNVPFIFKEKNEKRLMRKEAAGALEKLFAGARKDGVLLGGVSGFRSYETQTVLFNNYVKQHGEAEARKFSAFPGQSEHQTGLSIDVSGSTGKCAAEDCFGGTKEADWLAAHAQDYGFIIRYPKGKEAITGYQYEPWHIRYVGTTIAREITAKGITLEEYYGAAVPVTK</sequence>
<dbReference type="Pfam" id="PF02557">
    <property type="entry name" value="VanY"/>
    <property type="match status" value="1"/>
</dbReference>
<evidence type="ECO:0000256" key="1">
    <source>
        <dbReference type="ARBA" id="ARBA00022729"/>
    </source>
</evidence>
<dbReference type="PROSITE" id="PS51257">
    <property type="entry name" value="PROKAR_LIPOPROTEIN"/>
    <property type="match status" value="1"/>
</dbReference>
<dbReference type="GO" id="GO:0004180">
    <property type="term" value="F:carboxypeptidase activity"/>
    <property type="evidence" value="ECO:0007669"/>
    <property type="project" value="UniProtKB-KW"/>
</dbReference>
<dbReference type="InterPro" id="IPR052179">
    <property type="entry name" value="DD-CPase-like"/>
</dbReference>
<evidence type="ECO:0000256" key="3">
    <source>
        <dbReference type="SAM" id="MobiDB-lite"/>
    </source>
</evidence>
<protein>
    <submittedName>
        <fullName evidence="6">D-alanyl-D-alanine carboxypeptidase family protein</fullName>
    </submittedName>
</protein>
<evidence type="ECO:0000256" key="2">
    <source>
        <dbReference type="ARBA" id="ARBA00022737"/>
    </source>
</evidence>
<feature type="compositionally biased region" description="Polar residues" evidence="3">
    <location>
        <begin position="75"/>
        <end position="89"/>
    </location>
</feature>
<dbReference type="RefSeq" id="WP_315607950.1">
    <property type="nucleotide sequence ID" value="NZ_CP130318.1"/>
</dbReference>
<keyword evidence="1 4" id="KW-0732">Signal</keyword>
<feature type="domain" description="D-alanyl-D-alanine carboxypeptidase-like core" evidence="5">
    <location>
        <begin position="151"/>
        <end position="279"/>
    </location>
</feature>